<comment type="caution">
    <text evidence="2">The sequence shown here is derived from an EMBL/GenBank/DDBJ whole genome shotgun (WGS) entry which is preliminary data.</text>
</comment>
<protein>
    <submittedName>
        <fullName evidence="2">Uncharacterized protein</fullName>
    </submittedName>
</protein>
<evidence type="ECO:0000313" key="2">
    <source>
        <dbReference type="EMBL" id="CAI5443569.1"/>
    </source>
</evidence>
<accession>A0A9P1IE51</accession>
<dbReference type="Proteomes" id="UP001152747">
    <property type="component" value="Unassembled WGS sequence"/>
</dbReference>
<dbReference type="AlphaFoldDB" id="A0A9P1IE51"/>
<dbReference type="EMBL" id="CANHGI010000002">
    <property type="protein sequence ID" value="CAI5443569.1"/>
    <property type="molecule type" value="Genomic_DNA"/>
</dbReference>
<proteinExistence type="predicted"/>
<gene>
    <name evidence="2" type="ORF">CAMP_LOCUS6206</name>
</gene>
<name>A0A9P1IE51_9PELO</name>
<evidence type="ECO:0000256" key="1">
    <source>
        <dbReference type="SAM" id="MobiDB-lite"/>
    </source>
</evidence>
<feature type="region of interest" description="Disordered" evidence="1">
    <location>
        <begin position="39"/>
        <end position="68"/>
    </location>
</feature>
<keyword evidence="3" id="KW-1185">Reference proteome</keyword>
<organism evidence="2 3">
    <name type="scientific">Caenorhabditis angaria</name>
    <dbReference type="NCBI Taxonomy" id="860376"/>
    <lineage>
        <taxon>Eukaryota</taxon>
        <taxon>Metazoa</taxon>
        <taxon>Ecdysozoa</taxon>
        <taxon>Nematoda</taxon>
        <taxon>Chromadorea</taxon>
        <taxon>Rhabditida</taxon>
        <taxon>Rhabditina</taxon>
        <taxon>Rhabditomorpha</taxon>
        <taxon>Rhabditoidea</taxon>
        <taxon>Rhabditidae</taxon>
        <taxon>Peloderinae</taxon>
        <taxon>Caenorhabditis</taxon>
    </lineage>
</organism>
<sequence>MSDKPARRIVDGRIGDQFHVAMRYGGKFEHAIGVPVQTPRAPAQGYPVPPGPADITYMHRPEGPPRKK</sequence>
<evidence type="ECO:0000313" key="3">
    <source>
        <dbReference type="Proteomes" id="UP001152747"/>
    </source>
</evidence>
<feature type="compositionally biased region" description="Basic and acidic residues" evidence="1">
    <location>
        <begin position="57"/>
        <end position="68"/>
    </location>
</feature>
<reference evidence="2" key="1">
    <citation type="submission" date="2022-11" db="EMBL/GenBank/DDBJ databases">
        <authorList>
            <person name="Kikuchi T."/>
        </authorList>
    </citation>
    <scope>NUCLEOTIDE SEQUENCE</scope>
    <source>
        <strain evidence="2">PS1010</strain>
    </source>
</reference>
<dbReference type="OrthoDB" id="5852671at2759"/>